<dbReference type="InterPro" id="IPR005644">
    <property type="entry name" value="NolW-like"/>
</dbReference>
<feature type="domain" description="NolW-like" evidence="14">
    <location>
        <begin position="202"/>
        <end position="266"/>
    </location>
</feature>
<dbReference type="InterPro" id="IPR001775">
    <property type="entry name" value="GspD/PilQ"/>
</dbReference>
<keyword evidence="7" id="KW-0653">Protein transport</keyword>
<reference evidence="16" key="1">
    <citation type="submission" date="2017-05" db="EMBL/GenBank/DDBJ databases">
        <authorList>
            <person name="Varghese N."/>
            <person name="Submissions S."/>
        </authorList>
    </citation>
    <scope>NUCLEOTIDE SEQUENCE</scope>
    <source>
        <strain evidence="16">DSM 18763</strain>
    </source>
</reference>
<name>A0AA45WQ63_9AQUI</name>
<feature type="region of interest" description="Disordered" evidence="12">
    <location>
        <begin position="311"/>
        <end position="332"/>
    </location>
</feature>
<keyword evidence="9" id="KW-0998">Cell outer membrane</keyword>
<evidence type="ECO:0000256" key="4">
    <source>
        <dbReference type="ARBA" id="ARBA00022452"/>
    </source>
</evidence>
<keyword evidence="17" id="KW-1185">Reference proteome</keyword>
<dbReference type="GO" id="GO:0015627">
    <property type="term" value="C:type II protein secretion system complex"/>
    <property type="evidence" value="ECO:0007669"/>
    <property type="project" value="InterPro"/>
</dbReference>
<dbReference type="PROSITE" id="PS00875">
    <property type="entry name" value="T2SP_D"/>
    <property type="match status" value="1"/>
</dbReference>
<evidence type="ECO:0000313" key="17">
    <source>
        <dbReference type="Proteomes" id="UP001157947"/>
    </source>
</evidence>
<evidence type="ECO:0000256" key="10">
    <source>
        <dbReference type="RuleBase" id="RU004004"/>
    </source>
</evidence>
<evidence type="ECO:0000256" key="2">
    <source>
        <dbReference type="ARBA" id="ARBA00006980"/>
    </source>
</evidence>
<feature type="domain" description="Type II/III secretion system secretin-like" evidence="13">
    <location>
        <begin position="468"/>
        <end position="633"/>
    </location>
</feature>
<dbReference type="Pfam" id="PF03958">
    <property type="entry name" value="Secretin_N"/>
    <property type="match status" value="2"/>
</dbReference>
<feature type="domain" description="GspD-like N0" evidence="15">
    <location>
        <begin position="44"/>
        <end position="110"/>
    </location>
</feature>
<dbReference type="EMBL" id="FXTX01000032">
    <property type="protein sequence ID" value="SMP24120.1"/>
    <property type="molecule type" value="Genomic_DNA"/>
</dbReference>
<evidence type="ECO:0000313" key="16">
    <source>
        <dbReference type="EMBL" id="SMP24120.1"/>
    </source>
</evidence>
<evidence type="ECO:0000259" key="15">
    <source>
        <dbReference type="Pfam" id="PF21305"/>
    </source>
</evidence>
<evidence type="ECO:0000259" key="14">
    <source>
        <dbReference type="Pfam" id="PF03958"/>
    </source>
</evidence>
<dbReference type="PANTHER" id="PTHR30332">
    <property type="entry name" value="PROBABLE GENERAL SECRETION PATHWAY PROTEIN D"/>
    <property type="match status" value="1"/>
</dbReference>
<dbReference type="InterPro" id="IPR050810">
    <property type="entry name" value="Bact_Secretion_Sys_Channel"/>
</dbReference>
<dbReference type="RefSeq" id="WP_265134336.1">
    <property type="nucleotide sequence ID" value="NZ_FXTX01000032.1"/>
</dbReference>
<evidence type="ECO:0000256" key="5">
    <source>
        <dbReference type="ARBA" id="ARBA00022692"/>
    </source>
</evidence>
<evidence type="ECO:0000256" key="8">
    <source>
        <dbReference type="ARBA" id="ARBA00023136"/>
    </source>
</evidence>
<dbReference type="InterPro" id="IPR004845">
    <property type="entry name" value="T2SS_GspD_CS"/>
</dbReference>
<keyword evidence="4" id="KW-1134">Transmembrane beta strand</keyword>
<dbReference type="PANTHER" id="PTHR30332:SF24">
    <property type="entry name" value="SECRETIN GSPD-RELATED"/>
    <property type="match status" value="1"/>
</dbReference>
<accession>A0AA45WQ63</accession>
<comment type="subcellular location">
    <subcellularLocation>
        <location evidence="1 10">Cell outer membrane</location>
    </subcellularLocation>
</comment>
<gene>
    <name evidence="16" type="ORF">SAMN06264868_1325</name>
</gene>
<dbReference type="InterPro" id="IPR049371">
    <property type="entry name" value="GspD-like_N0"/>
</dbReference>
<dbReference type="Gene3D" id="3.30.1370.120">
    <property type="match status" value="3"/>
</dbReference>
<dbReference type="GO" id="GO:0009279">
    <property type="term" value="C:cell outer membrane"/>
    <property type="evidence" value="ECO:0007669"/>
    <property type="project" value="UniProtKB-SubCell"/>
</dbReference>
<evidence type="ECO:0000256" key="9">
    <source>
        <dbReference type="ARBA" id="ARBA00023237"/>
    </source>
</evidence>
<evidence type="ECO:0000259" key="13">
    <source>
        <dbReference type="Pfam" id="PF00263"/>
    </source>
</evidence>
<dbReference type="InterPro" id="IPR038591">
    <property type="entry name" value="NolW-like_sf"/>
</dbReference>
<keyword evidence="6" id="KW-0732">Signal</keyword>
<sequence length="663" mass="74476">MKFNKIFLILFIFCINFITLAEEIDQNQLKKLAQIAKKEKKVVLNFDKVDIKILTYFVSTLTGKNIIYPPDLKGEVTLISNEPLSIEQVWDLYTTILKSRNYDIVEKKGYFEIVPSNIRNSVPPITEKLVGSSELATFVYKVEKADIIQVANILRGLKSQQGLIFNYNPAKLIIITDTKNNIENLKQLISLIENLSEEEEIKIFKIRYSKSDEVATALNNLFADYGKKDISYKIVNLSSNNTIIVKAPKEIIKDVEAIINTIDIPIQGENLNYRRFWTVKLKNSKAEDIADVLNKVLENIQMIQYQVSSQEAKQTQETTEGKTEVSTSQNQSMPEKKIITQPVYQKNEKPKIIAEKTTNILVIYANKAEYEAIKDLISDLDKPKKQVLVTALIAEVSEKALREIGVRWQILGSSGGATFRGGLSSQDFYNLIGTGNFVSGILTQSGKTVSISGNNLFFPDLLFLLSLLESGTGFNIISSPKILTLDNAEALINVSQVTPFASSLKFDVNGNPIINYDYKEVGLKLKVTPHISDNNILMELHQETNEVIGYEKPQIGQISYVVPITSKREINTSIMVENGKTIILGGLVSKKTIDTMEGVPILSDIPVVGNLFKYKSNELNKTNLFVFLTPFIINSPEDIAKITEEHQKILEQLKKAEKSKEGN</sequence>
<dbReference type="Pfam" id="PF00263">
    <property type="entry name" value="Secretin"/>
    <property type="match status" value="1"/>
</dbReference>
<dbReference type="GO" id="GO:0015628">
    <property type="term" value="P:protein secretion by the type II secretion system"/>
    <property type="evidence" value="ECO:0007669"/>
    <property type="project" value="InterPro"/>
</dbReference>
<dbReference type="InterPro" id="IPR013356">
    <property type="entry name" value="T2SS_GspD"/>
</dbReference>
<evidence type="ECO:0000256" key="11">
    <source>
        <dbReference type="SAM" id="Coils"/>
    </source>
</evidence>
<comment type="similarity">
    <text evidence="2">Belongs to the bacterial secretin family. GSP D subfamily.</text>
</comment>
<protein>
    <submittedName>
        <fullName evidence="16">Type II secretion system protein D (GspD)</fullName>
    </submittedName>
</protein>
<keyword evidence="11" id="KW-0175">Coiled coil</keyword>
<feature type="domain" description="NolW-like" evidence="14">
    <location>
        <begin position="278"/>
        <end position="386"/>
    </location>
</feature>
<dbReference type="Proteomes" id="UP001157947">
    <property type="component" value="Unassembled WGS sequence"/>
</dbReference>
<dbReference type="AlphaFoldDB" id="A0AA45WQ63"/>
<evidence type="ECO:0000256" key="12">
    <source>
        <dbReference type="SAM" id="MobiDB-lite"/>
    </source>
</evidence>
<dbReference type="InterPro" id="IPR004846">
    <property type="entry name" value="T2SS/T3SS_dom"/>
</dbReference>
<comment type="caution">
    <text evidence="16">The sequence shown here is derived from an EMBL/GenBank/DDBJ whole genome shotgun (WGS) entry which is preliminary data.</text>
</comment>
<evidence type="ECO:0000256" key="6">
    <source>
        <dbReference type="ARBA" id="ARBA00022729"/>
    </source>
</evidence>
<dbReference type="PRINTS" id="PR00811">
    <property type="entry name" value="BCTERIALGSPD"/>
</dbReference>
<evidence type="ECO:0000256" key="1">
    <source>
        <dbReference type="ARBA" id="ARBA00004442"/>
    </source>
</evidence>
<proteinExistence type="inferred from homology"/>
<dbReference type="Pfam" id="PF21305">
    <property type="entry name" value="type_II_gspD_N0"/>
    <property type="match status" value="1"/>
</dbReference>
<keyword evidence="3 10" id="KW-0813">Transport</keyword>
<keyword evidence="8" id="KW-0472">Membrane</keyword>
<organism evidence="16 17">
    <name type="scientific">Venenivibrio stagnispumantis</name>
    <dbReference type="NCBI Taxonomy" id="407998"/>
    <lineage>
        <taxon>Bacteria</taxon>
        <taxon>Pseudomonadati</taxon>
        <taxon>Aquificota</taxon>
        <taxon>Aquificia</taxon>
        <taxon>Aquificales</taxon>
        <taxon>Hydrogenothermaceae</taxon>
        <taxon>Venenivibrio</taxon>
    </lineage>
</organism>
<evidence type="ECO:0000256" key="3">
    <source>
        <dbReference type="ARBA" id="ARBA00022448"/>
    </source>
</evidence>
<feature type="coiled-coil region" evidence="11">
    <location>
        <begin position="175"/>
        <end position="202"/>
    </location>
</feature>
<evidence type="ECO:0000256" key="7">
    <source>
        <dbReference type="ARBA" id="ARBA00022927"/>
    </source>
</evidence>
<keyword evidence="5" id="KW-0812">Transmembrane</keyword>
<dbReference type="NCBIfam" id="TIGR02517">
    <property type="entry name" value="type_II_gspD"/>
    <property type="match status" value="1"/>
</dbReference>